<feature type="coiled-coil region" evidence="1">
    <location>
        <begin position="270"/>
        <end position="297"/>
    </location>
</feature>
<dbReference type="AlphaFoldDB" id="A0A1Y1L2B1"/>
<name>A0A1Y1L2B1_PHOPY</name>
<accession>A0A1Y1L2B1</accession>
<sequence>MDSSMTMNCERLSLLEKELEAKKQEVHEMRNKIAVAVSLEADYLSEIQAIRLSNLEKEAKIKKEIKVENLALIEVENKLVHLDQHDTLIKDLMCQKLQLELQITEVDNRSEEQREAALMMQRDAEEVSILMRKVVATQEEIDALNQEATSLQSKEKELDDLIEEQKEILTSTKAFVSQKRDELSLLQDKYSSLKMAVESVDSEPPKLPTQGNSLFAEVHDSEMKLRAGLSQLEKYYMKLDIKHSSLAKELEDLRVSLVNLCAGLKGIHELDIEDETIKQLKSELEKVRAEGENYKSQVKEKYQLFGDSNPDSTTQYFTAVIMEAWLEIASDVNAIIGLCLEGLDETVKLTTAKQEERTMQRELVTDKVKLVELRGNYRKADLAMTDVAK</sequence>
<evidence type="ECO:0000313" key="2">
    <source>
        <dbReference type="EMBL" id="JAV67714.1"/>
    </source>
</evidence>
<organism evidence="2">
    <name type="scientific">Photinus pyralis</name>
    <name type="common">Common eastern firefly</name>
    <name type="synonym">Lampyris pyralis</name>
    <dbReference type="NCBI Taxonomy" id="7054"/>
    <lineage>
        <taxon>Eukaryota</taxon>
        <taxon>Metazoa</taxon>
        <taxon>Ecdysozoa</taxon>
        <taxon>Arthropoda</taxon>
        <taxon>Hexapoda</taxon>
        <taxon>Insecta</taxon>
        <taxon>Pterygota</taxon>
        <taxon>Neoptera</taxon>
        <taxon>Endopterygota</taxon>
        <taxon>Coleoptera</taxon>
        <taxon>Polyphaga</taxon>
        <taxon>Elateriformia</taxon>
        <taxon>Elateroidea</taxon>
        <taxon>Lampyridae</taxon>
        <taxon>Lampyrinae</taxon>
        <taxon>Photinus</taxon>
    </lineage>
</organism>
<reference evidence="2" key="1">
    <citation type="journal article" date="2016" name="Sci. Rep.">
        <title>Molecular characterization of firefly nuptial gifts: a multi-omics approach sheds light on postcopulatory sexual selection.</title>
        <authorList>
            <person name="Al-Wathiqui N."/>
            <person name="Fallon T.R."/>
            <person name="South A."/>
            <person name="Weng J.K."/>
            <person name="Lewis S.M."/>
        </authorList>
    </citation>
    <scope>NUCLEOTIDE SEQUENCE</scope>
</reference>
<evidence type="ECO:0000256" key="1">
    <source>
        <dbReference type="SAM" id="Coils"/>
    </source>
</evidence>
<proteinExistence type="predicted"/>
<dbReference type="EMBL" id="GEZM01066736">
    <property type="protein sequence ID" value="JAV67714.1"/>
    <property type="molecule type" value="Transcribed_RNA"/>
</dbReference>
<feature type="coiled-coil region" evidence="1">
    <location>
        <begin position="89"/>
        <end position="171"/>
    </location>
</feature>
<keyword evidence="1" id="KW-0175">Coiled coil</keyword>
<protein>
    <submittedName>
        <fullName evidence="2">Uncharacterized protein</fullName>
    </submittedName>
</protein>